<dbReference type="Pfam" id="PF00583">
    <property type="entry name" value="Acetyltransf_1"/>
    <property type="match status" value="1"/>
</dbReference>
<dbReference type="AlphaFoldDB" id="A0A2I0QSI7"/>
<evidence type="ECO:0000313" key="3">
    <source>
        <dbReference type="Proteomes" id="UP000243524"/>
    </source>
</evidence>
<gene>
    <name evidence="2" type="ORF">CEY16_10000</name>
</gene>
<dbReference type="GO" id="GO:0016747">
    <property type="term" value="F:acyltransferase activity, transferring groups other than amino-acyl groups"/>
    <property type="evidence" value="ECO:0007669"/>
    <property type="project" value="InterPro"/>
</dbReference>
<sequence length="156" mass="18387">MIAIEPFRKNHMDLWANFRQKLWPEHSLEDMTIDVQHIFEGKKLVGDEKTYEGFHLLKDDEPIGFIEVSLRDSIDWYDASPIAYIEGWFVEQSERKKSFGAKLVKHAEEWAQEQGCDYLASDLEKDNRISLLAHQRLGFTIVDENVKEYLLIKEIE</sequence>
<keyword evidence="3" id="KW-1185">Reference proteome</keyword>
<accession>A0A2I0QSI7</accession>
<dbReference type="RefSeq" id="WP_101331873.1">
    <property type="nucleotide sequence ID" value="NZ_PJNH01000003.1"/>
</dbReference>
<dbReference type="PROSITE" id="PS51186">
    <property type="entry name" value="GNAT"/>
    <property type="match status" value="1"/>
</dbReference>
<dbReference type="OrthoDB" id="118633at2"/>
<dbReference type="CDD" id="cd04301">
    <property type="entry name" value="NAT_SF"/>
    <property type="match status" value="1"/>
</dbReference>
<evidence type="ECO:0000259" key="1">
    <source>
        <dbReference type="PROSITE" id="PS51186"/>
    </source>
</evidence>
<organism evidence="2 3">
    <name type="scientific">Halalkalibacillus sediminis</name>
    <dbReference type="NCBI Taxonomy" id="2018042"/>
    <lineage>
        <taxon>Bacteria</taxon>
        <taxon>Bacillati</taxon>
        <taxon>Bacillota</taxon>
        <taxon>Bacilli</taxon>
        <taxon>Bacillales</taxon>
        <taxon>Bacillaceae</taxon>
        <taxon>Halalkalibacillus</taxon>
    </lineage>
</organism>
<dbReference type="EMBL" id="PJNH01000003">
    <property type="protein sequence ID" value="PKR77070.1"/>
    <property type="molecule type" value="Genomic_DNA"/>
</dbReference>
<comment type="caution">
    <text evidence="2">The sequence shown here is derived from an EMBL/GenBank/DDBJ whole genome shotgun (WGS) entry which is preliminary data.</text>
</comment>
<dbReference type="InterPro" id="IPR016181">
    <property type="entry name" value="Acyl_CoA_acyltransferase"/>
</dbReference>
<dbReference type="SUPFAM" id="SSF55729">
    <property type="entry name" value="Acyl-CoA N-acyltransferases (Nat)"/>
    <property type="match status" value="1"/>
</dbReference>
<reference evidence="2 3" key="1">
    <citation type="submission" date="2017-06" db="EMBL/GenBank/DDBJ databases">
        <title>the draft geome sequence of Illustriluteabacillus marina B3227.</title>
        <authorList>
            <person name="He R.-H."/>
            <person name="Du Z.-J."/>
        </authorList>
    </citation>
    <scope>NUCLEOTIDE SEQUENCE [LARGE SCALE GENOMIC DNA]</scope>
    <source>
        <strain evidence="2 3">B3227</strain>
    </source>
</reference>
<evidence type="ECO:0000313" key="2">
    <source>
        <dbReference type="EMBL" id="PKR77070.1"/>
    </source>
</evidence>
<dbReference type="InterPro" id="IPR000182">
    <property type="entry name" value="GNAT_dom"/>
</dbReference>
<protein>
    <recommendedName>
        <fullName evidence="1">N-acetyltransferase domain-containing protein</fullName>
    </recommendedName>
</protein>
<dbReference type="Proteomes" id="UP000243524">
    <property type="component" value="Unassembled WGS sequence"/>
</dbReference>
<name>A0A2I0QSI7_9BACI</name>
<proteinExistence type="predicted"/>
<feature type="domain" description="N-acetyltransferase" evidence="1">
    <location>
        <begin position="2"/>
        <end position="156"/>
    </location>
</feature>
<dbReference type="Gene3D" id="3.40.630.30">
    <property type="match status" value="1"/>
</dbReference>